<protein>
    <recommendedName>
        <fullName evidence="3">NERD domain-containing protein</fullName>
    </recommendedName>
</protein>
<evidence type="ECO:0000313" key="2">
    <source>
        <dbReference type="Proteomes" id="UP001592581"/>
    </source>
</evidence>
<accession>A0ABV6XIF9</accession>
<dbReference type="RefSeq" id="WP_380563619.1">
    <property type="nucleotide sequence ID" value="NZ_JBEUKS010000002.1"/>
</dbReference>
<organism evidence="1 2">
    <name type="scientific">Streptacidiphilus jeojiensis</name>
    <dbReference type="NCBI Taxonomy" id="3229225"/>
    <lineage>
        <taxon>Bacteria</taxon>
        <taxon>Bacillati</taxon>
        <taxon>Actinomycetota</taxon>
        <taxon>Actinomycetes</taxon>
        <taxon>Kitasatosporales</taxon>
        <taxon>Streptomycetaceae</taxon>
        <taxon>Streptacidiphilus</taxon>
    </lineage>
</organism>
<keyword evidence="2" id="KW-1185">Reference proteome</keyword>
<evidence type="ECO:0000313" key="1">
    <source>
        <dbReference type="EMBL" id="MFC1438027.1"/>
    </source>
</evidence>
<gene>
    <name evidence="1" type="ORF">ABUW04_07125</name>
</gene>
<dbReference type="EMBL" id="JBEUKS010000002">
    <property type="protein sequence ID" value="MFC1438027.1"/>
    <property type="molecule type" value="Genomic_DNA"/>
</dbReference>
<dbReference type="Proteomes" id="UP001592581">
    <property type="component" value="Unassembled WGS sequence"/>
</dbReference>
<sequence length="191" mass="20766">MIESEVPRRDNAAFGDYPVPQVRDLDAWLVHTGSLIACECKQWTASSADTRRSVPADPQALAGFARAQWAVLTAPQVWQELWTGTTKVALPLRPPGGWSEQAASDAKRVLIVWRPVSVNGTDCESILKTTTMREGVEVDLEVAVFSASLYLRQRLAAGDTALIGTFPRLDALLALLRTVVGESGPVGRLVR</sequence>
<evidence type="ECO:0008006" key="3">
    <source>
        <dbReference type="Google" id="ProtNLM"/>
    </source>
</evidence>
<reference evidence="1 2" key="1">
    <citation type="submission" date="2024-06" db="EMBL/GenBank/DDBJ databases">
        <authorList>
            <person name="Lee S.D."/>
        </authorList>
    </citation>
    <scope>NUCLEOTIDE SEQUENCE [LARGE SCALE GENOMIC DNA]</scope>
    <source>
        <strain evidence="1 2">N1-10</strain>
    </source>
</reference>
<proteinExistence type="predicted"/>
<comment type="caution">
    <text evidence="1">The sequence shown here is derived from an EMBL/GenBank/DDBJ whole genome shotgun (WGS) entry which is preliminary data.</text>
</comment>
<name>A0ABV6XIF9_9ACTN</name>